<name>A0A4P9ZZ39_9FUNG</name>
<dbReference type="Proteomes" id="UP000268162">
    <property type="component" value="Unassembled WGS sequence"/>
</dbReference>
<evidence type="ECO:0000313" key="3">
    <source>
        <dbReference type="Proteomes" id="UP000268162"/>
    </source>
</evidence>
<dbReference type="AlphaFoldDB" id="A0A4P9ZZ39"/>
<feature type="signal peptide" evidence="1">
    <location>
        <begin position="1"/>
        <end position="20"/>
    </location>
</feature>
<gene>
    <name evidence="2" type="ORF">BJ085DRAFT_38015</name>
</gene>
<proteinExistence type="predicted"/>
<keyword evidence="3" id="KW-1185">Reference proteome</keyword>
<sequence>MRFPSTFSLAFVLGVSVAVAAPNTDPTGISKTRLECQRFPGGKLPSSVRSAKVHSPLHMFQMAVCRDRSPEVKKFIDRLLANLDYADFYDFTPVPRPPQGPFAEFTKVREINAANTPARIGDLLHRSDEELLVKYPLLYAVKHDHDYVPLALHAQLKDSQSEPNNHYLTSVALAKLVTQMGYDAAVEYGKYEAQAHMEEVGLKTFNLKAGEYSPYFPAVFRSITNPKVIEQEKKARTEWELHQTQPASRSYAMKAY</sequence>
<keyword evidence="1" id="KW-0732">Signal</keyword>
<organism evidence="2 3">
    <name type="scientific">Dimargaris cristalligena</name>
    <dbReference type="NCBI Taxonomy" id="215637"/>
    <lineage>
        <taxon>Eukaryota</taxon>
        <taxon>Fungi</taxon>
        <taxon>Fungi incertae sedis</taxon>
        <taxon>Zoopagomycota</taxon>
        <taxon>Kickxellomycotina</taxon>
        <taxon>Dimargaritomycetes</taxon>
        <taxon>Dimargaritales</taxon>
        <taxon>Dimargaritaceae</taxon>
        <taxon>Dimargaris</taxon>
    </lineage>
</organism>
<reference evidence="3" key="1">
    <citation type="journal article" date="2018" name="Nat. Microbiol.">
        <title>Leveraging single-cell genomics to expand the fungal tree of life.</title>
        <authorList>
            <person name="Ahrendt S.R."/>
            <person name="Quandt C.A."/>
            <person name="Ciobanu D."/>
            <person name="Clum A."/>
            <person name="Salamov A."/>
            <person name="Andreopoulos B."/>
            <person name="Cheng J.F."/>
            <person name="Woyke T."/>
            <person name="Pelin A."/>
            <person name="Henrissat B."/>
            <person name="Reynolds N.K."/>
            <person name="Benny G.L."/>
            <person name="Smith M.E."/>
            <person name="James T.Y."/>
            <person name="Grigoriev I.V."/>
        </authorList>
    </citation>
    <scope>NUCLEOTIDE SEQUENCE [LARGE SCALE GENOMIC DNA]</scope>
    <source>
        <strain evidence="3">RSA 468</strain>
    </source>
</reference>
<protein>
    <submittedName>
        <fullName evidence="2">Uncharacterized protein</fullName>
    </submittedName>
</protein>
<evidence type="ECO:0000256" key="1">
    <source>
        <dbReference type="SAM" id="SignalP"/>
    </source>
</evidence>
<evidence type="ECO:0000313" key="2">
    <source>
        <dbReference type="EMBL" id="RKP39026.1"/>
    </source>
</evidence>
<accession>A0A4P9ZZ39</accession>
<dbReference type="EMBL" id="ML002305">
    <property type="protein sequence ID" value="RKP39026.1"/>
    <property type="molecule type" value="Genomic_DNA"/>
</dbReference>
<feature type="chain" id="PRO_5020304546" evidence="1">
    <location>
        <begin position="21"/>
        <end position="256"/>
    </location>
</feature>